<feature type="transmembrane region" description="Helical" evidence="2">
    <location>
        <begin position="830"/>
        <end position="851"/>
    </location>
</feature>
<feature type="region of interest" description="Disordered" evidence="1">
    <location>
        <begin position="115"/>
        <end position="152"/>
    </location>
</feature>
<feature type="compositionally biased region" description="Basic and acidic residues" evidence="1">
    <location>
        <begin position="116"/>
        <end position="125"/>
    </location>
</feature>
<comment type="caution">
    <text evidence="3">The sequence shown here is derived from an EMBL/GenBank/DDBJ whole genome shotgun (WGS) entry which is preliminary data.</text>
</comment>
<sequence length="858" mass="89185">MTRRFFSTDSIWARAGASGIVVGLVVGIGVSVLGAFAPSPASADTSSGVTVASKDYDLDITTAPFPDLKVTVSQTRNLVSQGIVVSWTGGKESTKPISGSIGGENFLQIAQCWGEDPAHPGHPDRTTCQYGASRSEGTTRNSSGEDADVASQDAEYTVPRRGVFTPAYTSIPFKGVDGTLITDIVKNASGATTRTPEIDVNTNQFFTQLTTNETKWAGSGPAGTGSVPFEIQTAMQSPGLGCGSPNTLVTPVVGQSCWLVVIPRGTGDSGSSTITQSGLLWDSWQHHVAIKLDFEPIGIRCAIGAAERQLSGSELVSGAISSWQPKLCTGPTGSAFVLSTGNEAEAVTGASRTEPSPLAFTSRPLETDEQDPLQYAPVAIAGLAVSFAIDRKVSPVGVVPDEFRASNGLPFGSLNLTPRLIAKLLTQSYFEALPPGDRSHVGFVSFDSPGKNARTLVQDPDFLDVNDEEWAYQLMVSPSLGDLLLPSGRSDLAVQLWRYVLSDADARAFLDGQADPWGMVVNPWYSTNASVNPTGTGLAVPRESLPKADPIEKPDTTVTDPANGTGAVNLVTWRPYTADFESGAYQTLRGDGLLLGTWDKFSTPPKYGKTARELIGSRGVLALTTTPAANRYQAITASLRNPAGKFVAPNETSLLAAAAAMTPAGTQSRVLEFDPAGPTAAAAPTAYALTMPVYAAINPLQTDSTQRAVYANLIRFAVQDGQTPGTDVGQLPPGYAPLPPSWVDQALAAAAAIESGISPRAQTIPAPSTSKLTPPSAPASRVQSYAKPTSPEPGSAPTATGTPADPLATGISAAPLLGRPTPADPDVGPLAAAVPAGLLSGLLAAGMVPLYSRARRKA</sequence>
<evidence type="ECO:0000313" key="4">
    <source>
        <dbReference type="Proteomes" id="UP000297853"/>
    </source>
</evidence>
<feature type="region of interest" description="Disordered" evidence="1">
    <location>
        <begin position="760"/>
        <end position="822"/>
    </location>
</feature>
<dbReference type="Gene3D" id="3.40.190.10">
    <property type="entry name" value="Periplasmic binding protein-like II"/>
    <property type="match status" value="2"/>
</dbReference>
<dbReference type="Proteomes" id="UP000297853">
    <property type="component" value="Unassembled WGS sequence"/>
</dbReference>
<name>A0ABY2IY29_9MICO</name>
<keyword evidence="2" id="KW-0472">Membrane</keyword>
<keyword evidence="2" id="KW-1133">Transmembrane helix</keyword>
<organism evidence="3 4">
    <name type="scientific">Cryobacterium sinapicolor</name>
    <dbReference type="NCBI Taxonomy" id="1259236"/>
    <lineage>
        <taxon>Bacteria</taxon>
        <taxon>Bacillati</taxon>
        <taxon>Actinomycetota</taxon>
        <taxon>Actinomycetes</taxon>
        <taxon>Micrococcales</taxon>
        <taxon>Microbacteriaceae</taxon>
        <taxon>Cryobacterium</taxon>
    </lineage>
</organism>
<dbReference type="EMBL" id="SOGQ01000061">
    <property type="protein sequence ID" value="TFC96568.1"/>
    <property type="molecule type" value="Genomic_DNA"/>
</dbReference>
<evidence type="ECO:0000256" key="2">
    <source>
        <dbReference type="SAM" id="Phobius"/>
    </source>
</evidence>
<dbReference type="RefSeq" id="WP_134431478.1">
    <property type="nucleotide sequence ID" value="NZ_SOGQ01000061.1"/>
</dbReference>
<proteinExistence type="predicted"/>
<dbReference type="SUPFAM" id="SSF53850">
    <property type="entry name" value="Periplasmic binding protein-like II"/>
    <property type="match status" value="1"/>
</dbReference>
<feature type="compositionally biased region" description="Polar residues" evidence="1">
    <location>
        <begin position="126"/>
        <end position="144"/>
    </location>
</feature>
<keyword evidence="4" id="KW-1185">Reference proteome</keyword>
<feature type="transmembrane region" description="Helical" evidence="2">
    <location>
        <begin position="12"/>
        <end position="37"/>
    </location>
</feature>
<gene>
    <name evidence="3" type="ORF">E3T28_12040</name>
</gene>
<evidence type="ECO:0000313" key="3">
    <source>
        <dbReference type="EMBL" id="TFC96568.1"/>
    </source>
</evidence>
<reference evidence="3 4" key="1">
    <citation type="submission" date="2019-03" db="EMBL/GenBank/DDBJ databases">
        <title>Genomics of glacier-inhabiting Cryobacterium strains.</title>
        <authorList>
            <person name="Liu Q."/>
            <person name="Xin Y.-H."/>
        </authorList>
    </citation>
    <scope>NUCLEOTIDE SEQUENCE [LARGE SCALE GENOMIC DNA]</scope>
    <source>
        <strain evidence="3 4">TMT1-23-1</strain>
    </source>
</reference>
<evidence type="ECO:0008006" key="5">
    <source>
        <dbReference type="Google" id="ProtNLM"/>
    </source>
</evidence>
<accession>A0ABY2IY29</accession>
<protein>
    <recommendedName>
        <fullName evidence="5">PBP domain-containing protein</fullName>
    </recommendedName>
</protein>
<keyword evidence="2" id="KW-0812">Transmembrane</keyword>
<evidence type="ECO:0000256" key="1">
    <source>
        <dbReference type="SAM" id="MobiDB-lite"/>
    </source>
</evidence>